<sequence length="49" mass="5773">MLIPFLRTSPCKISTKSFCKTVPIFFCLFVSMGQKYDFFKLQSLFHQFA</sequence>
<comment type="caution">
    <text evidence="1">The sequence shown here is derived from an EMBL/GenBank/DDBJ whole genome shotgun (WGS) entry which is preliminary data.</text>
</comment>
<name>A0ABN0QD19_9FLAO</name>
<proteinExistence type="predicted"/>
<gene>
    <name evidence="1" type="ORF">FSS13T_27470</name>
</gene>
<dbReference type="EMBL" id="AVFO01000074">
    <property type="protein sequence ID" value="ESU20216.1"/>
    <property type="molecule type" value="Genomic_DNA"/>
</dbReference>
<evidence type="ECO:0000313" key="2">
    <source>
        <dbReference type="Proteomes" id="UP000018234"/>
    </source>
</evidence>
<keyword evidence="2" id="KW-1185">Reference proteome</keyword>
<accession>A0ABN0QD19</accession>
<dbReference type="Proteomes" id="UP000018234">
    <property type="component" value="Unassembled WGS sequence"/>
</dbReference>
<organism evidence="1 2">
    <name type="scientific">Flavobacterium saliperosum S13</name>
    <dbReference type="NCBI Taxonomy" id="1341155"/>
    <lineage>
        <taxon>Bacteria</taxon>
        <taxon>Pseudomonadati</taxon>
        <taxon>Bacteroidota</taxon>
        <taxon>Flavobacteriia</taxon>
        <taxon>Flavobacteriales</taxon>
        <taxon>Flavobacteriaceae</taxon>
        <taxon>Flavobacterium</taxon>
    </lineage>
</organism>
<evidence type="ECO:0000313" key="1">
    <source>
        <dbReference type="EMBL" id="ESU20216.1"/>
    </source>
</evidence>
<reference evidence="1 2" key="1">
    <citation type="submission" date="2013-08" db="EMBL/GenBank/DDBJ databases">
        <title>Flavobacterium saliperosum type strain genome sequencing.</title>
        <authorList>
            <person name="Lee K."/>
            <person name="Yi H."/>
            <person name="Park S."/>
            <person name="Chun J."/>
        </authorList>
    </citation>
    <scope>NUCLEOTIDE SEQUENCE [LARGE SCALE GENOMIC DNA]</scope>
    <source>
        <strain evidence="1 2">S13</strain>
    </source>
</reference>
<protein>
    <submittedName>
        <fullName evidence="1">Uncharacterized protein</fullName>
    </submittedName>
</protein>